<dbReference type="Proteomes" id="UP000486351">
    <property type="component" value="Unassembled WGS sequence"/>
</dbReference>
<dbReference type="AlphaFoldDB" id="A0A6G0Q141"/>
<accession>A0A6G0Q141</accession>
<sequence length="112" mass="12576">MSSRPKSAEPKSAREERFAAQSWESLKASGNPIYETAREFADVFPDKIPAELPADRGVRHEIDLAPGSKYCVTRQWPLPHDRSRLLTTSSRVADKPATSARVSRRIRVRSSV</sequence>
<comment type="caution">
    <text evidence="1">The sequence shown here is derived from an EMBL/GenBank/DDBJ whole genome shotgun (WGS) entry which is preliminary data.</text>
</comment>
<evidence type="ECO:0000313" key="1">
    <source>
        <dbReference type="EMBL" id="KAE9265031.1"/>
    </source>
</evidence>
<organism evidence="1 2">
    <name type="scientific">Phytophthora fragariae</name>
    <dbReference type="NCBI Taxonomy" id="53985"/>
    <lineage>
        <taxon>Eukaryota</taxon>
        <taxon>Sar</taxon>
        <taxon>Stramenopiles</taxon>
        <taxon>Oomycota</taxon>
        <taxon>Peronosporomycetes</taxon>
        <taxon>Peronosporales</taxon>
        <taxon>Peronosporaceae</taxon>
        <taxon>Phytophthora</taxon>
    </lineage>
</organism>
<name>A0A6G0Q141_9STRA</name>
<gene>
    <name evidence="1" type="ORF">PF008_g31971</name>
</gene>
<reference evidence="1 2" key="1">
    <citation type="submission" date="2018-09" db="EMBL/GenBank/DDBJ databases">
        <title>Genomic investigation of the strawberry pathogen Phytophthora fragariae indicates pathogenicity is determined by transcriptional variation in three key races.</title>
        <authorList>
            <person name="Adams T.M."/>
            <person name="Armitage A.D."/>
            <person name="Sobczyk M.K."/>
            <person name="Bates H.J."/>
            <person name="Dunwell J.M."/>
            <person name="Nellist C.F."/>
            <person name="Harrison R.J."/>
        </authorList>
    </citation>
    <scope>NUCLEOTIDE SEQUENCE [LARGE SCALE GENOMIC DNA]</scope>
    <source>
        <strain evidence="1 2">NOV-77</strain>
    </source>
</reference>
<proteinExistence type="predicted"/>
<protein>
    <submittedName>
        <fullName evidence="1">Uncharacterized protein</fullName>
    </submittedName>
</protein>
<evidence type="ECO:0000313" key="2">
    <source>
        <dbReference type="Proteomes" id="UP000486351"/>
    </source>
</evidence>
<dbReference type="EMBL" id="QXFY01007965">
    <property type="protein sequence ID" value="KAE9265031.1"/>
    <property type="molecule type" value="Genomic_DNA"/>
</dbReference>